<organism evidence="1">
    <name type="scientific">bioreactor metagenome</name>
    <dbReference type="NCBI Taxonomy" id="1076179"/>
    <lineage>
        <taxon>unclassified sequences</taxon>
        <taxon>metagenomes</taxon>
        <taxon>ecological metagenomes</taxon>
    </lineage>
</organism>
<gene>
    <name evidence="1" type="ORF">SDC9_101787</name>
</gene>
<reference evidence="1" key="1">
    <citation type="submission" date="2019-08" db="EMBL/GenBank/DDBJ databases">
        <authorList>
            <person name="Kucharzyk K."/>
            <person name="Murdoch R.W."/>
            <person name="Higgins S."/>
            <person name="Loffler F."/>
        </authorList>
    </citation>
    <scope>NUCLEOTIDE SEQUENCE</scope>
</reference>
<proteinExistence type="predicted"/>
<accession>A0A645AP22</accession>
<name>A0A645AP22_9ZZZZ</name>
<comment type="caution">
    <text evidence="1">The sequence shown here is derived from an EMBL/GenBank/DDBJ whole genome shotgun (WGS) entry which is preliminary data.</text>
</comment>
<protein>
    <submittedName>
        <fullName evidence="1">Uncharacterized protein</fullName>
    </submittedName>
</protein>
<dbReference type="AlphaFoldDB" id="A0A645AP22"/>
<sequence>MLGQHHQGLAAGDARQPCLLDGVRCELAEHGADGQRLRERLQHDAAPEFFHHDHGVHRTQAHAAVVFGDGEGGQAQFGKLAIGRAIKTTRIHDGRAALEGVGLVHPAGDGVAQRLLVFCEIEIHVSSPRMSDACLT</sequence>
<dbReference type="EMBL" id="VSSQ01015065">
    <property type="protein sequence ID" value="MPM55002.1"/>
    <property type="molecule type" value="Genomic_DNA"/>
</dbReference>
<evidence type="ECO:0000313" key="1">
    <source>
        <dbReference type="EMBL" id="MPM55002.1"/>
    </source>
</evidence>